<reference evidence="1" key="1">
    <citation type="journal article" date="2021" name="Microb. Physiol.">
        <title>Proteogenomic Insights into the Physiology of Marine, Sulfate-Reducing, Filamentous Desulfonema limicola and Desulfonema magnum.</title>
        <authorList>
            <person name="Schnaars V."/>
            <person name="Wohlbrand L."/>
            <person name="Scheve S."/>
            <person name="Hinrichs C."/>
            <person name="Reinhardt R."/>
            <person name="Rabus R."/>
        </authorList>
    </citation>
    <scope>NUCLEOTIDE SEQUENCE</scope>
    <source>
        <strain evidence="1">4be13</strain>
    </source>
</reference>
<name>A0A975GPC6_9BACT</name>
<evidence type="ECO:0000313" key="2">
    <source>
        <dbReference type="Proteomes" id="UP000663722"/>
    </source>
</evidence>
<dbReference type="KEGG" id="dmm:dnm_049180"/>
<protein>
    <submittedName>
        <fullName evidence="1">Uncharacterized protein</fullName>
    </submittedName>
</protein>
<dbReference type="AlphaFoldDB" id="A0A975GPC6"/>
<sequence>MENQTDTRSHASRENAFRTLRVLCRGEFRDAKRLSCIPTQSVGTRSRSQ</sequence>
<evidence type="ECO:0000313" key="1">
    <source>
        <dbReference type="EMBL" id="QTA88871.1"/>
    </source>
</evidence>
<accession>A0A975GPC6</accession>
<dbReference type="Proteomes" id="UP000663722">
    <property type="component" value="Chromosome"/>
</dbReference>
<organism evidence="1 2">
    <name type="scientific">Desulfonema magnum</name>
    <dbReference type="NCBI Taxonomy" id="45655"/>
    <lineage>
        <taxon>Bacteria</taxon>
        <taxon>Pseudomonadati</taxon>
        <taxon>Thermodesulfobacteriota</taxon>
        <taxon>Desulfobacteria</taxon>
        <taxon>Desulfobacterales</taxon>
        <taxon>Desulfococcaceae</taxon>
        <taxon>Desulfonema</taxon>
    </lineage>
</organism>
<dbReference type="EMBL" id="CP061800">
    <property type="protein sequence ID" value="QTA88871.1"/>
    <property type="molecule type" value="Genomic_DNA"/>
</dbReference>
<proteinExistence type="predicted"/>
<gene>
    <name evidence="1" type="ORF">dnm_049180</name>
</gene>
<keyword evidence="2" id="KW-1185">Reference proteome</keyword>